<gene>
    <name evidence="2" type="ORF">WRSd3_00191</name>
    <name evidence="1" type="ORF">WRSd3_p00184</name>
</gene>
<dbReference type="EMBL" id="AXUT01000778">
    <property type="protein sequence ID" value="ESU76032.1"/>
    <property type="molecule type" value="Genomic_DNA"/>
</dbReference>
<evidence type="ECO:0000313" key="1">
    <source>
        <dbReference type="EMBL" id="ESU76032.1"/>
    </source>
</evidence>
<dbReference type="SMR" id="A0A090N985"/>
<dbReference type="Proteomes" id="UP000017944">
    <property type="component" value="Unassembled WGS sequence"/>
</dbReference>
<comment type="caution">
    <text evidence="1">The sequence shown here is derived from an EMBL/GenBank/DDBJ whole genome shotgun (WGS) entry which is preliminary data.</text>
</comment>
<dbReference type="SUPFAM" id="SSF69635">
    <property type="entry name" value="Type III secretory system chaperone-like"/>
    <property type="match status" value="1"/>
</dbReference>
<organism evidence="1 3">
    <name type="scientific">Shigella dysenteriae WRSd3</name>
    <dbReference type="NCBI Taxonomy" id="1401327"/>
    <lineage>
        <taxon>Bacteria</taxon>
        <taxon>Pseudomonadati</taxon>
        <taxon>Pseudomonadota</taxon>
        <taxon>Gammaproteobacteria</taxon>
        <taxon>Enterobacterales</taxon>
        <taxon>Enterobacteriaceae</taxon>
        <taxon>Shigella</taxon>
    </lineage>
</organism>
<proteinExistence type="predicted"/>
<evidence type="ECO:0000313" key="2">
    <source>
        <dbReference type="EMBL" id="ESU82255.1"/>
    </source>
</evidence>
<geneLocation type="plasmid" evidence="1">
    <name>unnamed</name>
</geneLocation>
<name>A0A090N985_SHIDY</name>
<dbReference type="RefSeq" id="WP_010921664.1">
    <property type="nucleotide sequence ID" value="NZ_AXUT01000016.1"/>
</dbReference>
<reference evidence="1 3" key="1">
    <citation type="submission" date="2013-10" db="EMBL/GenBank/DDBJ databases">
        <title>Draft genomes and the virulence plasmids of Sd1617 vaccine constructs: WRSd3 and WRSd5.</title>
        <authorList>
            <person name="Aksomboon Vongsawan A."/>
            <person name="Venkatesan M.M."/>
            <person name="Vaisvil B."/>
            <person name="Emel G."/>
            <person name="Kepatral V."/>
            <person name="Sethabutr O."/>
            <person name="Serichantalergs O."/>
            <person name="Mason C."/>
        </authorList>
    </citation>
    <scope>NUCLEOTIDE SEQUENCE [LARGE SCALE GENOMIC DNA]</scope>
    <source>
        <strain evidence="1 3">WRSd3</strain>
        <plasmid evidence="1">unnamed</plasmid>
    </source>
</reference>
<keyword evidence="1" id="KW-0614">Plasmid</keyword>
<dbReference type="EMBL" id="AXUT01000016">
    <property type="protein sequence ID" value="ESU82255.1"/>
    <property type="molecule type" value="Genomic_DNA"/>
</dbReference>
<evidence type="ECO:0000313" key="3">
    <source>
        <dbReference type="Proteomes" id="UP000017944"/>
    </source>
</evidence>
<accession>A0A090N985</accession>
<dbReference type="AlphaFoldDB" id="A0A090N985"/>
<dbReference type="PATRIC" id="fig|1401327.3.peg.176"/>
<protein>
    <submittedName>
        <fullName evidence="1">IpgA protein</fullName>
    </submittedName>
</protein>
<sequence>MCRKLYDKLYEITGAKLDFNDKNQAFILLEEQIPVCITDNDEYIFLTGLLNEHELFTENIINPEHILILNYSLSRDYGSSICLLPDTHQCVLTKKHYKKYLSPDELIESLYEFLFCIKLTIANITSEVN</sequence>
<dbReference type="Gene3D" id="3.30.1460.10">
    <property type="match status" value="1"/>
</dbReference>